<dbReference type="PANTHER" id="PTHR11040">
    <property type="entry name" value="ZINC/IRON TRANSPORTER"/>
    <property type="match status" value="1"/>
</dbReference>
<dbReference type="Pfam" id="PF02535">
    <property type="entry name" value="Zip"/>
    <property type="match status" value="1"/>
</dbReference>
<organism evidence="14 15">
    <name type="scientific">Pelosinus fermentans B4</name>
    <dbReference type="NCBI Taxonomy" id="1149862"/>
    <lineage>
        <taxon>Bacteria</taxon>
        <taxon>Bacillati</taxon>
        <taxon>Bacillota</taxon>
        <taxon>Negativicutes</taxon>
        <taxon>Selenomonadales</taxon>
        <taxon>Sporomusaceae</taxon>
        <taxon>Pelosinus</taxon>
    </lineage>
</organism>
<keyword evidence="9 13" id="KW-1133">Transmembrane helix</keyword>
<feature type="transmembrane region" description="Helical" evidence="13">
    <location>
        <begin position="253"/>
        <end position="272"/>
    </location>
</feature>
<evidence type="ECO:0000256" key="5">
    <source>
        <dbReference type="ARBA" id="ARBA00022692"/>
    </source>
</evidence>
<dbReference type="NCBIfam" id="NF003243">
    <property type="entry name" value="PRK04201.1"/>
    <property type="match status" value="1"/>
</dbReference>
<feature type="binding site" description="M2 metal binding site" evidence="13">
    <location>
        <position position="170"/>
    </location>
    <ligand>
        <name>Fe(2+)</name>
        <dbReference type="ChEBI" id="CHEBI:29033"/>
    </ligand>
</feature>
<comment type="caution">
    <text evidence="14">The sequence shown here is derived from an EMBL/GenBank/DDBJ whole genome shotgun (WGS) entry which is preliminary data.</text>
</comment>
<keyword evidence="12 13" id="KW-0472">Membrane</keyword>
<evidence type="ECO:0000256" key="11">
    <source>
        <dbReference type="ARBA" id="ARBA00023065"/>
    </source>
</evidence>
<feature type="transmembrane region" description="Helical" evidence="13">
    <location>
        <begin position="37"/>
        <end position="55"/>
    </location>
</feature>
<evidence type="ECO:0000256" key="12">
    <source>
        <dbReference type="ARBA" id="ARBA00023136"/>
    </source>
</evidence>
<dbReference type="GO" id="GO:0005385">
    <property type="term" value="F:zinc ion transmembrane transporter activity"/>
    <property type="evidence" value="ECO:0007669"/>
    <property type="project" value="UniProtKB-UniRule"/>
</dbReference>
<feature type="binding site" description="M1 metal binding site" evidence="13">
    <location>
        <position position="144"/>
    </location>
    <ligand>
        <name>Zn(2+)</name>
        <dbReference type="ChEBI" id="CHEBI:29105"/>
    </ligand>
</feature>
<evidence type="ECO:0000256" key="2">
    <source>
        <dbReference type="ARBA" id="ARBA00009703"/>
    </source>
</evidence>
<dbReference type="AlphaFoldDB" id="I8RNF3"/>
<feature type="binding site" description="M2 metal binding site" evidence="13">
    <location>
        <position position="202"/>
    </location>
    <ligand>
        <name>Fe(2+)</name>
        <dbReference type="ChEBI" id="CHEBI:29033"/>
    </ligand>
</feature>
<feature type="binding site" description="M2 metal binding site" evidence="13">
    <location>
        <position position="173"/>
    </location>
    <ligand>
        <name>Fe(2+)</name>
        <dbReference type="ChEBI" id="CHEBI:29033"/>
    </ligand>
</feature>
<feature type="binding site" description="M2 metal binding site" evidence="13">
    <location>
        <position position="141"/>
    </location>
    <ligand>
        <name>Fe(2+)</name>
        <dbReference type="ChEBI" id="CHEBI:29033"/>
    </ligand>
</feature>
<dbReference type="InterPro" id="IPR003689">
    <property type="entry name" value="ZIP"/>
</dbReference>
<keyword evidence="8 13" id="KW-0864">Zinc transport</keyword>
<dbReference type="RefSeq" id="WP_007930991.1">
    <property type="nucleotide sequence ID" value="NZ_AKVJ01000006.1"/>
</dbReference>
<evidence type="ECO:0000256" key="9">
    <source>
        <dbReference type="ARBA" id="ARBA00022989"/>
    </source>
</evidence>
<dbReference type="Proteomes" id="UP000004324">
    <property type="component" value="Unassembled WGS sequence"/>
</dbReference>
<gene>
    <name evidence="13" type="primary">zupT</name>
    <name evidence="14" type="ORF">FB4_2224</name>
</gene>
<feature type="transmembrane region" description="Helical" evidence="13">
    <location>
        <begin position="6"/>
        <end position="30"/>
    </location>
</feature>
<comment type="similarity">
    <text evidence="2 13">Belongs to the ZIP transporter (TC 2.A.5) family. ZupT subfamily.</text>
</comment>
<name>I8RNF3_9FIRM</name>
<protein>
    <recommendedName>
        <fullName evidence="13">Zinc transporter ZupT</fullName>
    </recommendedName>
</protein>
<evidence type="ECO:0000256" key="13">
    <source>
        <dbReference type="HAMAP-Rule" id="MF_00548"/>
    </source>
</evidence>
<keyword evidence="11 13" id="KW-0406">Ion transport</keyword>
<comment type="function">
    <text evidence="13">Mediates zinc uptake. May also transport other divalent cations.</text>
</comment>
<dbReference type="GO" id="GO:0046872">
    <property type="term" value="F:metal ion binding"/>
    <property type="evidence" value="ECO:0007669"/>
    <property type="project" value="UniProtKB-KW"/>
</dbReference>
<reference evidence="14 15" key="1">
    <citation type="journal article" date="2012" name="J. Bacteriol.">
        <title>Draft Genome Sequences for Two Metal-Reducing Pelosinus fermentans Strains Isolated from a Cr(VI)-Contaminated Site and for Type Strain R7.</title>
        <authorList>
            <person name="Brown S.D."/>
            <person name="Podar M."/>
            <person name="Klingeman D.M."/>
            <person name="Johnson C.M."/>
            <person name="Yang Z.K."/>
            <person name="Utturkar S.M."/>
            <person name="Land M.L."/>
            <person name="Mosher J.J."/>
            <person name="Hurt R.A.Jr."/>
            <person name="Phelps T.J."/>
            <person name="Palumbo A.V."/>
            <person name="Arkin A.P."/>
            <person name="Hazen T.C."/>
            <person name="Elias D.A."/>
        </authorList>
    </citation>
    <scope>NUCLEOTIDE SEQUENCE [LARGE SCALE GENOMIC DNA]</scope>
    <source>
        <strain evidence="14 15">B4</strain>
    </source>
</reference>
<dbReference type="GO" id="GO:0005886">
    <property type="term" value="C:plasma membrane"/>
    <property type="evidence" value="ECO:0007669"/>
    <property type="project" value="UniProtKB-SubCell"/>
</dbReference>
<dbReference type="HAMAP" id="MF_00548">
    <property type="entry name" value="ZupT"/>
    <property type="match status" value="1"/>
</dbReference>
<evidence type="ECO:0000256" key="6">
    <source>
        <dbReference type="ARBA" id="ARBA00022723"/>
    </source>
</evidence>
<dbReference type="PATRIC" id="fig|1149862.3.peg.500"/>
<keyword evidence="7 13" id="KW-0862">Zinc</keyword>
<keyword evidence="4 13" id="KW-1003">Cell membrane</keyword>
<accession>I8RNF3</accession>
<evidence type="ECO:0000313" key="15">
    <source>
        <dbReference type="Proteomes" id="UP000004324"/>
    </source>
</evidence>
<feature type="binding site" description="M2 metal binding site" evidence="13">
    <location>
        <position position="144"/>
    </location>
    <ligand>
        <name>Fe(2+)</name>
        <dbReference type="ChEBI" id="CHEBI:29033"/>
    </ligand>
</feature>
<dbReference type="OrthoDB" id="9787346at2"/>
<feature type="transmembrane region" description="Helical" evidence="13">
    <location>
        <begin position="191"/>
        <end position="214"/>
    </location>
</feature>
<feature type="transmembrane region" description="Helical" evidence="13">
    <location>
        <begin position="162"/>
        <end position="184"/>
    </location>
</feature>
<proteinExistence type="inferred from homology"/>
<keyword evidence="3 13" id="KW-0813">Transport</keyword>
<dbReference type="InterPro" id="IPR023498">
    <property type="entry name" value="Zn_transptr_ZupT"/>
</dbReference>
<comment type="catalytic activity">
    <reaction evidence="13">
        <text>Zn(2+)(in) = Zn(2+)(out)</text>
        <dbReference type="Rhea" id="RHEA:29351"/>
        <dbReference type="ChEBI" id="CHEBI:29105"/>
    </reaction>
</comment>
<sequence length="273" mass="29348" precursor="true">MATENLWAAFGLTLFAGLCTGIGSALAFLTKRTNKKFLSLALGFSAGVMIYVSMIEIFRKAQDSLILGLGEKMGSWITVISFFGGMLFIAAIDKLIPSHENPHEMHSVEEIADSEKAMLPTNEKKLLRMGTFTALAVAIHNFPEGFATLIASLQDPALGVSIAIAVAIHNIPEGIAVSIPLYYATGSHKKAFYYSFLSGLAEPAGAIIGYLILAPFMTDTLFGIVFAGVGGIMVFISLDQLLPTAREYGEHHLSIYGLVLGMMLMAVSLLLFM</sequence>
<feature type="binding site" description="M1 metal binding site" evidence="13">
    <location>
        <position position="173"/>
    </location>
    <ligand>
        <name>Zn(2+)</name>
        <dbReference type="ChEBI" id="CHEBI:29105"/>
    </ligand>
</feature>
<feature type="transmembrane region" description="Helical" evidence="13">
    <location>
        <begin position="75"/>
        <end position="96"/>
    </location>
</feature>
<evidence type="ECO:0000256" key="10">
    <source>
        <dbReference type="ARBA" id="ARBA00023004"/>
    </source>
</evidence>
<feature type="binding site" description="M1 metal binding site" evidence="13">
    <location>
        <position position="169"/>
    </location>
    <ligand>
        <name>Zn(2+)</name>
        <dbReference type="ChEBI" id="CHEBI:29105"/>
    </ligand>
</feature>
<keyword evidence="15" id="KW-1185">Reference proteome</keyword>
<evidence type="ECO:0000256" key="3">
    <source>
        <dbReference type="ARBA" id="ARBA00022448"/>
    </source>
</evidence>
<keyword evidence="5 13" id="KW-0812">Transmembrane</keyword>
<keyword evidence="6" id="KW-0479">Metal-binding</keyword>
<evidence type="ECO:0000313" key="14">
    <source>
        <dbReference type="EMBL" id="EIW20605.1"/>
    </source>
</evidence>
<evidence type="ECO:0000256" key="4">
    <source>
        <dbReference type="ARBA" id="ARBA00022475"/>
    </source>
</evidence>
<dbReference type="PANTHER" id="PTHR11040:SF205">
    <property type="entry name" value="ZINC TRANSPORTER ZUPT"/>
    <property type="match status" value="1"/>
</dbReference>
<feature type="transmembrane region" description="Helical" evidence="13">
    <location>
        <begin position="220"/>
        <end position="241"/>
    </location>
</feature>
<evidence type="ECO:0000256" key="7">
    <source>
        <dbReference type="ARBA" id="ARBA00022833"/>
    </source>
</evidence>
<dbReference type="EMBL" id="AKVJ01000006">
    <property type="protein sequence ID" value="EIW20605.1"/>
    <property type="molecule type" value="Genomic_DNA"/>
</dbReference>
<comment type="subcellular location">
    <subcellularLocation>
        <location evidence="1 13">Cell membrane</location>
        <topology evidence="1 13">Multi-pass membrane protein</topology>
    </subcellularLocation>
</comment>
<evidence type="ECO:0000256" key="1">
    <source>
        <dbReference type="ARBA" id="ARBA00004651"/>
    </source>
</evidence>
<evidence type="ECO:0000256" key="8">
    <source>
        <dbReference type="ARBA" id="ARBA00022906"/>
    </source>
</evidence>
<keyword evidence="10" id="KW-0408">Iron</keyword>